<evidence type="ECO:0000313" key="3">
    <source>
        <dbReference type="EMBL" id="PWB97628.1"/>
    </source>
</evidence>
<accession>A0A2U1T187</accession>
<dbReference type="EMBL" id="QEEX01000001">
    <property type="protein sequence ID" value="PWB97628.1"/>
    <property type="molecule type" value="Genomic_DNA"/>
</dbReference>
<dbReference type="InterPro" id="IPR036390">
    <property type="entry name" value="WH_DNA-bd_sf"/>
</dbReference>
<comment type="caution">
    <text evidence="3">The sequence shown here is derived from an EMBL/GenBank/DDBJ whole genome shotgun (WGS) entry which is preliminary data.</text>
</comment>
<reference evidence="4" key="1">
    <citation type="submission" date="2018-04" db="EMBL/GenBank/DDBJ databases">
        <authorList>
            <person name="Liu S."/>
            <person name="Wang Z."/>
            <person name="Li J."/>
        </authorList>
    </citation>
    <scope>NUCLEOTIDE SEQUENCE [LARGE SCALE GENOMIC DNA]</scope>
    <source>
        <strain evidence="4">S1194</strain>
    </source>
</reference>
<evidence type="ECO:0000259" key="2">
    <source>
        <dbReference type="Pfam" id="PF10400"/>
    </source>
</evidence>
<dbReference type="Pfam" id="PF03551">
    <property type="entry name" value="PadR"/>
    <property type="match status" value="1"/>
</dbReference>
<protein>
    <submittedName>
        <fullName evidence="3">PadR family transcriptional regulator</fullName>
    </submittedName>
</protein>
<dbReference type="InterPro" id="IPR036388">
    <property type="entry name" value="WH-like_DNA-bd_sf"/>
</dbReference>
<feature type="domain" description="Transcription regulator PadR N-terminal" evidence="1">
    <location>
        <begin position="7"/>
        <end position="80"/>
    </location>
</feature>
<proteinExistence type="predicted"/>
<dbReference type="RefSeq" id="WP_108518172.1">
    <property type="nucleotide sequence ID" value="NZ_CP026951.1"/>
</dbReference>
<dbReference type="OrthoDB" id="3186544at2"/>
<evidence type="ECO:0000259" key="1">
    <source>
        <dbReference type="Pfam" id="PF03551"/>
    </source>
</evidence>
<gene>
    <name evidence="3" type="ORF">DF220_07155</name>
</gene>
<dbReference type="PANTHER" id="PTHR43252:SF4">
    <property type="entry name" value="TRANSCRIPTIONAL REGULATORY PROTEIN"/>
    <property type="match status" value="1"/>
</dbReference>
<dbReference type="InterPro" id="IPR018309">
    <property type="entry name" value="Tscrpt_reg_PadR_C"/>
</dbReference>
<keyword evidence="4" id="KW-1185">Reference proteome</keyword>
<dbReference type="PANTHER" id="PTHR43252">
    <property type="entry name" value="TRANSCRIPTIONAL REGULATOR YQJI"/>
    <property type="match status" value="1"/>
</dbReference>
<evidence type="ECO:0000313" key="4">
    <source>
        <dbReference type="Proteomes" id="UP000244978"/>
    </source>
</evidence>
<dbReference type="InterPro" id="IPR005149">
    <property type="entry name" value="Tscrpt_reg_PadR_N"/>
</dbReference>
<dbReference type="Proteomes" id="UP000244978">
    <property type="component" value="Unassembled WGS sequence"/>
</dbReference>
<sequence>MSLRHAILALLTVEPMTGYDLFKHFESSVGYVWHAPDSQLYPMLRRMEDEGLVDGEEVSWGQRGKKRRYTATAAGIAEFRQWMNTPLEYTRERDPIHLKAAYFEWAEPESARAQMLAHRDHFAERLAQWQLKVHEIDTGTSPMLTKRLASIPAEEHAATVAFKRFTYEGMIAHAQQEIEWAERGLALIDQLAH</sequence>
<dbReference type="Gene3D" id="1.10.10.10">
    <property type="entry name" value="Winged helix-like DNA-binding domain superfamily/Winged helix DNA-binding domain"/>
    <property type="match status" value="1"/>
</dbReference>
<dbReference type="AlphaFoldDB" id="A0A2U1T187"/>
<dbReference type="Pfam" id="PF10400">
    <property type="entry name" value="Vir_act_alpha_C"/>
    <property type="match status" value="1"/>
</dbReference>
<dbReference type="SUPFAM" id="SSF46785">
    <property type="entry name" value="Winged helix' DNA-binding domain"/>
    <property type="match status" value="1"/>
</dbReference>
<name>A0A2U1T187_9MICO</name>
<dbReference type="KEGG" id="salc:C2138_12120"/>
<organism evidence="3 4">
    <name type="scientific">Homoserinimonas hongtaonis</name>
    <dbReference type="NCBI Taxonomy" id="2079791"/>
    <lineage>
        <taxon>Bacteria</taxon>
        <taxon>Bacillati</taxon>
        <taxon>Actinomycetota</taxon>
        <taxon>Actinomycetes</taxon>
        <taxon>Micrococcales</taxon>
        <taxon>Microbacteriaceae</taxon>
        <taxon>Homoserinimonas</taxon>
    </lineage>
</organism>
<feature type="domain" description="Transcription regulator PadR C-terminal" evidence="2">
    <location>
        <begin position="93"/>
        <end position="188"/>
    </location>
</feature>